<dbReference type="GO" id="GO:0006508">
    <property type="term" value="P:proteolysis"/>
    <property type="evidence" value="ECO:0007669"/>
    <property type="project" value="UniProtKB-KW"/>
</dbReference>
<dbReference type="InterPro" id="IPR045834">
    <property type="entry name" value="Csd3_N2"/>
</dbReference>
<evidence type="ECO:0000313" key="10">
    <source>
        <dbReference type="EMBL" id="ADE40178.1"/>
    </source>
</evidence>
<dbReference type="AlphaFoldDB" id="D5BMY5"/>
<evidence type="ECO:0000259" key="8">
    <source>
        <dbReference type="Pfam" id="PF01551"/>
    </source>
</evidence>
<keyword evidence="3" id="KW-0645">Protease</keyword>
<evidence type="ECO:0000256" key="6">
    <source>
        <dbReference type="ARBA" id="ARBA00022833"/>
    </source>
</evidence>
<protein>
    <submittedName>
        <fullName evidence="10">Membrane protein</fullName>
        <ecNumber evidence="10">3.4.24.-</ecNumber>
    </submittedName>
</protein>
<sequence>MLVHMPVRQNLIYRRLLAGIALTVTFIAGDMLSSGFGSVAHATNVNNAVINNPDETMLDGAMVPVHQASFAIPTSRPDKALSYGTKSVIIELPQPKPSLESIFPVSTARLGDMIRSQTGQDTDKEADYQLKAGDGLANVLRRAGYSNTDIANSVTAIQTRTSLRSLPVGMKITISDLGYRFTTRDGRDIYALKDPESGWIAIRAIRPVDTYLTFANGVIDGSIYKSTITAGVPDAAFNEYVRVMGFSVDFQREIRNGDVFELLYETSYDQITGNAVNTRLHYAGLKLSGNQLAFYRYENSDAGIGWFDRNGASAARTLIRTPISGARLSSSFGRRKHPVSGYTAMHKGVDFAAPTGTPIIAAGSGVVSKAGWRGSYGRYVRIRHNSTYDTAYAHMKSIARGVRAGARVQQGQIIGYVGTTGRSTGPHLHYEILVNNRQVNPVTVRLPTGTRLDEAFLPAFSRQVDLVDAEVLSRGSIQFAQNDLISSLGDAP</sequence>
<dbReference type="GO" id="GO:0046872">
    <property type="term" value="F:metal ion binding"/>
    <property type="evidence" value="ECO:0007669"/>
    <property type="project" value="UniProtKB-KW"/>
</dbReference>
<dbReference type="EC" id="3.4.24.-" evidence="10"/>
<keyword evidence="4" id="KW-0479">Metal-binding</keyword>
<keyword evidence="5 10" id="KW-0378">Hydrolase</keyword>
<feature type="domain" description="M23ase beta-sheet core" evidence="8">
    <location>
        <begin position="345"/>
        <end position="441"/>
    </location>
</feature>
<dbReference type="SUPFAM" id="SSF51261">
    <property type="entry name" value="Duplicated hybrid motif"/>
    <property type="match status" value="1"/>
</dbReference>
<evidence type="ECO:0000256" key="5">
    <source>
        <dbReference type="ARBA" id="ARBA00022801"/>
    </source>
</evidence>
<dbReference type="EMBL" id="CP001751">
    <property type="protein sequence ID" value="ADE40178.1"/>
    <property type="molecule type" value="Genomic_DNA"/>
</dbReference>
<dbReference type="Proteomes" id="UP000007460">
    <property type="component" value="Chromosome"/>
</dbReference>
<dbReference type="GO" id="GO:0004222">
    <property type="term" value="F:metalloendopeptidase activity"/>
    <property type="evidence" value="ECO:0007669"/>
    <property type="project" value="TreeGrafter"/>
</dbReference>
<comment type="cofactor">
    <cofactor evidence="1">
        <name>Zn(2+)</name>
        <dbReference type="ChEBI" id="CHEBI:29105"/>
    </cofactor>
</comment>
<keyword evidence="7" id="KW-0482">Metalloprotease</keyword>
<dbReference type="STRING" id="488538.SAR116_1935"/>
<dbReference type="KEGG" id="apb:SAR116_1935"/>
<dbReference type="InterPro" id="IPR050570">
    <property type="entry name" value="Cell_wall_metabolism_enzyme"/>
</dbReference>
<evidence type="ECO:0000259" key="9">
    <source>
        <dbReference type="Pfam" id="PF19425"/>
    </source>
</evidence>
<evidence type="ECO:0000256" key="3">
    <source>
        <dbReference type="ARBA" id="ARBA00022670"/>
    </source>
</evidence>
<evidence type="ECO:0000313" key="11">
    <source>
        <dbReference type="Proteomes" id="UP000007460"/>
    </source>
</evidence>
<proteinExistence type="predicted"/>
<dbReference type="InterPro" id="IPR016047">
    <property type="entry name" value="M23ase_b-sheet_dom"/>
</dbReference>
<evidence type="ECO:0000256" key="1">
    <source>
        <dbReference type="ARBA" id="ARBA00001947"/>
    </source>
</evidence>
<dbReference type="Pfam" id="PF19425">
    <property type="entry name" value="Csd3_N2"/>
    <property type="match status" value="1"/>
</dbReference>
<dbReference type="CDD" id="cd12797">
    <property type="entry name" value="M23_peptidase"/>
    <property type="match status" value="1"/>
</dbReference>
<evidence type="ECO:0000256" key="7">
    <source>
        <dbReference type="ARBA" id="ARBA00023049"/>
    </source>
</evidence>
<dbReference type="Gene3D" id="3.10.450.350">
    <property type="match status" value="1"/>
</dbReference>
<dbReference type="Gene3D" id="2.70.70.10">
    <property type="entry name" value="Glucose Permease (Domain IIA)"/>
    <property type="match status" value="1"/>
</dbReference>
<keyword evidence="11" id="KW-1185">Reference proteome</keyword>
<evidence type="ECO:0000256" key="2">
    <source>
        <dbReference type="ARBA" id="ARBA00004196"/>
    </source>
</evidence>
<evidence type="ECO:0000256" key="4">
    <source>
        <dbReference type="ARBA" id="ARBA00022723"/>
    </source>
</evidence>
<dbReference type="GO" id="GO:0030313">
    <property type="term" value="C:cell envelope"/>
    <property type="evidence" value="ECO:0007669"/>
    <property type="project" value="UniProtKB-SubCell"/>
</dbReference>
<comment type="subcellular location">
    <subcellularLocation>
        <location evidence="2">Cell envelope</location>
    </subcellularLocation>
</comment>
<dbReference type="PANTHER" id="PTHR21666">
    <property type="entry name" value="PEPTIDASE-RELATED"/>
    <property type="match status" value="1"/>
</dbReference>
<dbReference type="Pfam" id="PF01551">
    <property type="entry name" value="Peptidase_M23"/>
    <property type="match status" value="1"/>
</dbReference>
<keyword evidence="6" id="KW-0862">Zinc</keyword>
<feature type="domain" description="Csd3-like second N-terminal" evidence="9">
    <location>
        <begin position="215"/>
        <end position="332"/>
    </location>
</feature>
<dbReference type="eggNOG" id="COG0739">
    <property type="taxonomic scope" value="Bacteria"/>
</dbReference>
<organism evidence="10 11">
    <name type="scientific">Puniceispirillum marinum (strain IMCC1322)</name>
    <dbReference type="NCBI Taxonomy" id="488538"/>
    <lineage>
        <taxon>Bacteria</taxon>
        <taxon>Pseudomonadati</taxon>
        <taxon>Pseudomonadota</taxon>
        <taxon>Alphaproteobacteria</taxon>
        <taxon>Candidatus Puniceispirillales</taxon>
        <taxon>Candidatus Puniceispirillaceae</taxon>
        <taxon>Candidatus Puniceispirillum</taxon>
    </lineage>
</organism>
<reference evidence="10 11" key="1">
    <citation type="journal article" date="2010" name="J. Bacteriol.">
        <title>Complete genome sequence of "Candidatus Puniceispirillum marinum" IMCC1322, a representative of the SAR116 clade in the Alphaproteobacteria.</title>
        <authorList>
            <person name="Oh H.M."/>
            <person name="Kwon K.K."/>
            <person name="Kang I."/>
            <person name="Kang S.G."/>
            <person name="Lee J.H."/>
            <person name="Kim S.J."/>
            <person name="Cho J.C."/>
        </authorList>
    </citation>
    <scope>NUCLEOTIDE SEQUENCE [LARGE SCALE GENOMIC DNA]</scope>
    <source>
        <strain evidence="10 11">IMCC1322</strain>
    </source>
</reference>
<gene>
    <name evidence="10" type="ordered locus">SAR116_1935</name>
</gene>
<dbReference type="HOGENOM" id="CLU_026846_3_2_5"/>
<dbReference type="PANTHER" id="PTHR21666:SF288">
    <property type="entry name" value="CELL DIVISION PROTEIN YTFB"/>
    <property type="match status" value="1"/>
</dbReference>
<accession>D5BMY5</accession>
<dbReference type="InterPro" id="IPR011055">
    <property type="entry name" value="Dup_hybrid_motif"/>
</dbReference>
<name>D5BMY5_PUNMI</name>